<reference evidence="2" key="1">
    <citation type="submission" date="2019-02" db="EMBL/GenBank/DDBJ databases">
        <authorList>
            <person name="Gruber-Vodicka R. H."/>
            <person name="Seah K. B. B."/>
        </authorList>
    </citation>
    <scope>NUCLEOTIDE SEQUENCE</scope>
    <source>
        <strain evidence="2">BECK_BY19</strain>
        <strain evidence="1">BECK_BY8</strain>
    </source>
</reference>
<organism evidence="2">
    <name type="scientific">Candidatus Kentrum sp. UNK</name>
    <dbReference type="NCBI Taxonomy" id="2126344"/>
    <lineage>
        <taxon>Bacteria</taxon>
        <taxon>Pseudomonadati</taxon>
        <taxon>Pseudomonadota</taxon>
        <taxon>Gammaproteobacteria</taxon>
        <taxon>Candidatus Kentrum</taxon>
    </lineage>
</organism>
<evidence type="ECO:0000313" key="1">
    <source>
        <dbReference type="EMBL" id="VFK67571.1"/>
    </source>
</evidence>
<sequence>MITFHVCFDSRYRKNKNPKEIGACARNPPFGYYCYALICSLNFEWIDARFDQMGCSYSVIWKIFDKTIKKYQGNICHWIPAYQGNDGRVVNENLWFRLCRVR</sequence>
<gene>
    <name evidence="1" type="ORF">BECKUNK1418G_GA0071005_11486</name>
    <name evidence="2" type="ORF">BECKUNK1418H_GA0071006_11516</name>
</gene>
<name>A0A451B3U7_9GAMM</name>
<accession>A0A451B3U7</accession>
<dbReference type="EMBL" id="CAADFZ010000148">
    <property type="protein sequence ID" value="VFK67571.1"/>
    <property type="molecule type" value="Genomic_DNA"/>
</dbReference>
<dbReference type="AlphaFoldDB" id="A0A451B3U7"/>
<proteinExistence type="predicted"/>
<protein>
    <submittedName>
        <fullName evidence="2">Uncharacterized protein</fullName>
    </submittedName>
</protein>
<dbReference type="EMBL" id="CAADGD010000151">
    <property type="protein sequence ID" value="VFK72945.1"/>
    <property type="molecule type" value="Genomic_DNA"/>
</dbReference>
<evidence type="ECO:0000313" key="2">
    <source>
        <dbReference type="EMBL" id="VFK72945.1"/>
    </source>
</evidence>